<dbReference type="GO" id="GO:1902600">
    <property type="term" value="P:proton transmembrane transport"/>
    <property type="evidence" value="ECO:0007669"/>
    <property type="project" value="UniProtKB-KW"/>
</dbReference>
<evidence type="ECO:0000256" key="5">
    <source>
        <dbReference type="ARBA" id="ARBA00022500"/>
    </source>
</evidence>
<dbReference type="STRING" id="1133569.FD21_GL001985"/>
<evidence type="ECO:0000256" key="1">
    <source>
        <dbReference type="ARBA" id="ARBA00004651"/>
    </source>
</evidence>
<name>A0A0A7RGX3_9LACO</name>
<dbReference type="PROSITE" id="PS01307">
    <property type="entry name" value="MOTA"/>
    <property type="match status" value="1"/>
</dbReference>
<keyword evidence="8" id="KW-0375">Hydrogen ion transport</keyword>
<keyword evidence="5" id="KW-0145">Chemotaxis</keyword>
<dbReference type="PANTHER" id="PTHR30433:SF3">
    <property type="entry name" value="MOTILITY PROTEIN A"/>
    <property type="match status" value="1"/>
</dbReference>
<gene>
    <name evidence="15" type="primary">motA</name>
    <name evidence="16" type="ORF">FD21_GL001985</name>
</gene>
<dbReference type="GO" id="GO:0005886">
    <property type="term" value="C:plasma membrane"/>
    <property type="evidence" value="ECO:0007669"/>
    <property type="project" value="UniProtKB-SubCell"/>
</dbReference>
<evidence type="ECO:0000313" key="16">
    <source>
        <dbReference type="EMBL" id="KRM84411.1"/>
    </source>
</evidence>
<sequence length="257" mass="27677">MDVFLLIGIIVGTAAILGGMLIKGASITILLSPEAALIIIVGLIAATINSFPLQEIKRLPKMVKVLFSNQTYDYGKIVGQIVELSNIARKDGLLALEEPVEKLDNPFLKKGMEMVVDGAEPEEVRSVMESEIESMEERHRVGASIFKTAGATSPTLGVLGAVIGLIGALGNLENISKLGEMISSAFVATMYGIFLGYVILIPAGSRLTSKSEEEIQALDLILEGVIAIQAGMPPRSIERKLNSLLAPKQRYQDKEER</sequence>
<feature type="transmembrane region" description="Helical" evidence="12">
    <location>
        <begin position="35"/>
        <end position="53"/>
    </location>
</feature>
<dbReference type="AlphaFoldDB" id="A0A0A7RGX3"/>
<reference evidence="16 17" key="2">
    <citation type="journal article" date="2015" name="Genome Announc.">
        <title>Expanding the biotechnology potential of lactobacilli through comparative genomics of 213 strains and associated genera.</title>
        <authorList>
            <person name="Sun Z."/>
            <person name="Harris H.M."/>
            <person name="McCann A."/>
            <person name="Guo C."/>
            <person name="Argimon S."/>
            <person name="Zhang W."/>
            <person name="Yang X."/>
            <person name="Jeffery I.B."/>
            <person name="Cooney J.C."/>
            <person name="Kagawa T.F."/>
            <person name="Liu W."/>
            <person name="Song Y."/>
            <person name="Salvetti E."/>
            <person name="Wrobel A."/>
            <person name="Rasinkangas P."/>
            <person name="Parkhill J."/>
            <person name="Rea M.C."/>
            <person name="O'Sullivan O."/>
            <person name="Ritari J."/>
            <person name="Douillard F.P."/>
            <person name="Paul Ross R."/>
            <person name="Yang R."/>
            <person name="Briner A.E."/>
            <person name="Felis G.E."/>
            <person name="de Vos W.M."/>
            <person name="Barrangou R."/>
            <person name="Klaenhammer T.R."/>
            <person name="Caufield P.W."/>
            <person name="Cui Y."/>
            <person name="Zhang H."/>
            <person name="O'Toole P.W."/>
        </authorList>
    </citation>
    <scope>NUCLEOTIDE SEQUENCE [LARGE SCALE GENOMIC DNA]</scope>
    <source>
        <strain evidence="16 17">DSM 20605</strain>
    </source>
</reference>
<keyword evidence="16" id="KW-0282">Flagellum</keyword>
<comment type="subcellular location">
    <subcellularLocation>
        <location evidence="1">Cell membrane</location>
        <topology evidence="1">Multi-pass membrane protein</topology>
    </subcellularLocation>
</comment>
<evidence type="ECO:0000256" key="7">
    <source>
        <dbReference type="ARBA" id="ARBA00022779"/>
    </source>
</evidence>
<keyword evidence="3" id="KW-0813">Transport</keyword>
<dbReference type="PANTHER" id="PTHR30433">
    <property type="entry name" value="CHEMOTAXIS PROTEIN MOTA"/>
    <property type="match status" value="1"/>
</dbReference>
<proteinExistence type="inferred from homology"/>
<organism evidence="15">
    <name type="scientific">Liquorilactobacillus vini DSM 20605</name>
    <dbReference type="NCBI Taxonomy" id="1133569"/>
    <lineage>
        <taxon>Bacteria</taxon>
        <taxon>Bacillati</taxon>
        <taxon>Bacillota</taxon>
        <taxon>Bacilli</taxon>
        <taxon>Lactobacillales</taxon>
        <taxon>Lactobacillaceae</taxon>
        <taxon>Liquorilactobacillus</taxon>
    </lineage>
</organism>
<dbReference type="PATRIC" id="fig|1133569.4.peg.2143"/>
<feature type="transmembrane region" description="Helical" evidence="12">
    <location>
        <begin position="5"/>
        <end position="29"/>
    </location>
</feature>
<evidence type="ECO:0000256" key="4">
    <source>
        <dbReference type="ARBA" id="ARBA00022475"/>
    </source>
</evidence>
<evidence type="ECO:0000256" key="10">
    <source>
        <dbReference type="ARBA" id="ARBA00023065"/>
    </source>
</evidence>
<keyword evidence="9 12" id="KW-1133">Transmembrane helix</keyword>
<dbReference type="EMBL" id="AYYX01000079">
    <property type="protein sequence ID" value="KRM84411.1"/>
    <property type="molecule type" value="Genomic_DNA"/>
</dbReference>
<feature type="transmembrane region" description="Helical" evidence="12">
    <location>
        <begin position="181"/>
        <end position="201"/>
    </location>
</feature>
<evidence type="ECO:0000256" key="6">
    <source>
        <dbReference type="ARBA" id="ARBA00022692"/>
    </source>
</evidence>
<accession>A0A0A7RGX3</accession>
<dbReference type="NCBIfam" id="NF005997">
    <property type="entry name" value="PRK08124.1"/>
    <property type="match status" value="1"/>
</dbReference>
<evidence type="ECO:0000259" key="14">
    <source>
        <dbReference type="Pfam" id="PF20560"/>
    </source>
</evidence>
<dbReference type="EMBL" id="KM886873">
    <property type="protein sequence ID" value="AJA34450.1"/>
    <property type="molecule type" value="Genomic_DNA"/>
</dbReference>
<dbReference type="RefSeq" id="WP_010579592.1">
    <property type="nucleotide sequence ID" value="NZ_AHYZ01000023.1"/>
</dbReference>
<evidence type="ECO:0000256" key="8">
    <source>
        <dbReference type="ARBA" id="ARBA00022781"/>
    </source>
</evidence>
<keyword evidence="16" id="KW-0966">Cell projection</keyword>
<feature type="domain" description="MotA/TolQ/ExbB proton channel" evidence="13">
    <location>
        <begin position="102"/>
        <end position="218"/>
    </location>
</feature>
<comment type="similarity">
    <text evidence="2">Belongs to the MotA family.</text>
</comment>
<dbReference type="InterPro" id="IPR047055">
    <property type="entry name" value="MotA-like"/>
</dbReference>
<reference evidence="15" key="1">
    <citation type="journal article" date="2014" name="Appl. Environ. Microbiol.">
        <title>Detection and genomic characterization of motility in Lactobacillus curvatus: confirmation of motility in a species outside the Lactobacillus salivarius clade.</title>
        <authorList>
            <person name="Cousin F.J."/>
            <person name="Lynch S.M."/>
            <person name="Harris H.M."/>
            <person name="McCann A."/>
            <person name="Lynch D.B."/>
            <person name="Neville B.A."/>
            <person name="Irisawa T."/>
            <person name="Okada S."/>
            <person name="Endo A."/>
            <person name="O'Toole P.W."/>
        </authorList>
    </citation>
    <scope>NUCLEOTIDE SEQUENCE</scope>
    <source>
        <strain evidence="15">DSM 20605</strain>
    </source>
</reference>
<keyword evidence="17" id="KW-1185">Reference proteome</keyword>
<dbReference type="Proteomes" id="UP000051576">
    <property type="component" value="Unassembled WGS sequence"/>
</dbReference>
<evidence type="ECO:0000256" key="3">
    <source>
        <dbReference type="ARBA" id="ARBA00022448"/>
    </source>
</evidence>
<protein>
    <submittedName>
        <fullName evidence="15">Chemotaxis protein MotA</fullName>
    </submittedName>
    <submittedName>
        <fullName evidence="16">Flagellar motor protein MotA</fullName>
    </submittedName>
</protein>
<dbReference type="InterPro" id="IPR046786">
    <property type="entry name" value="MotA_N"/>
</dbReference>
<evidence type="ECO:0000256" key="11">
    <source>
        <dbReference type="ARBA" id="ARBA00023136"/>
    </source>
</evidence>
<keyword evidence="16" id="KW-0969">Cilium</keyword>
<keyword evidence="7" id="KW-0283">Flagellar rotation</keyword>
<dbReference type="GO" id="GO:0006935">
    <property type="term" value="P:chemotaxis"/>
    <property type="evidence" value="ECO:0007669"/>
    <property type="project" value="UniProtKB-KW"/>
</dbReference>
<dbReference type="Pfam" id="PF01618">
    <property type="entry name" value="MotA_ExbB"/>
    <property type="match status" value="1"/>
</dbReference>
<dbReference type="eggNOG" id="COG1291">
    <property type="taxonomic scope" value="Bacteria"/>
</dbReference>
<keyword evidence="11 12" id="KW-0472">Membrane</keyword>
<evidence type="ECO:0000256" key="12">
    <source>
        <dbReference type="SAM" id="Phobius"/>
    </source>
</evidence>
<dbReference type="OrthoDB" id="9806929at2"/>
<keyword evidence="10" id="KW-0406">Ion transport</keyword>
<dbReference type="GO" id="GO:0071978">
    <property type="term" value="P:bacterial-type flagellum-dependent swarming motility"/>
    <property type="evidence" value="ECO:0007669"/>
    <property type="project" value="InterPro"/>
</dbReference>
<dbReference type="InterPro" id="IPR000540">
    <property type="entry name" value="Flag_MotA_CS"/>
</dbReference>
<dbReference type="InterPro" id="IPR002898">
    <property type="entry name" value="MotA_ExbB_proton_chnl"/>
</dbReference>
<feature type="domain" description="Motility protein A N-terminal" evidence="14">
    <location>
        <begin position="6"/>
        <end position="90"/>
    </location>
</feature>
<evidence type="ECO:0000259" key="13">
    <source>
        <dbReference type="Pfam" id="PF01618"/>
    </source>
</evidence>
<feature type="transmembrane region" description="Helical" evidence="12">
    <location>
        <begin position="145"/>
        <end position="169"/>
    </location>
</feature>
<evidence type="ECO:0000313" key="17">
    <source>
        <dbReference type="Proteomes" id="UP000051576"/>
    </source>
</evidence>
<keyword evidence="6 12" id="KW-0812">Transmembrane</keyword>
<evidence type="ECO:0000313" key="15">
    <source>
        <dbReference type="EMBL" id="AJA34450.1"/>
    </source>
</evidence>
<dbReference type="Pfam" id="PF20560">
    <property type="entry name" value="MotA_N"/>
    <property type="match status" value="1"/>
</dbReference>
<evidence type="ECO:0000256" key="9">
    <source>
        <dbReference type="ARBA" id="ARBA00022989"/>
    </source>
</evidence>
<evidence type="ECO:0000256" key="2">
    <source>
        <dbReference type="ARBA" id="ARBA00008038"/>
    </source>
</evidence>
<keyword evidence="4" id="KW-1003">Cell membrane</keyword>